<evidence type="ECO:0000313" key="3">
    <source>
        <dbReference type="Proteomes" id="UP000029914"/>
    </source>
</evidence>
<dbReference type="KEGG" id="cdo:CDOO_08345"/>
<dbReference type="EMBL" id="CP006764">
    <property type="protein sequence ID" value="AIT61263.1"/>
    <property type="molecule type" value="Genomic_DNA"/>
</dbReference>
<proteinExistence type="predicted"/>
<protein>
    <submittedName>
        <fullName evidence="2">Membrane protein</fullName>
    </submittedName>
</protein>
<keyword evidence="1" id="KW-0812">Transmembrane</keyword>
<feature type="transmembrane region" description="Helical" evidence="1">
    <location>
        <begin position="12"/>
        <end position="30"/>
    </location>
</feature>
<dbReference type="AlphaFoldDB" id="A0A097IGI5"/>
<evidence type="ECO:0000256" key="1">
    <source>
        <dbReference type="SAM" id="Phobius"/>
    </source>
</evidence>
<gene>
    <name evidence="2" type="ORF">CDOO_08345</name>
</gene>
<feature type="transmembrane region" description="Helical" evidence="1">
    <location>
        <begin position="36"/>
        <end position="55"/>
    </location>
</feature>
<name>A0A097IGI5_9CORY</name>
<keyword evidence="1" id="KW-0472">Membrane</keyword>
<dbReference type="Proteomes" id="UP000029914">
    <property type="component" value="Chromosome"/>
</dbReference>
<sequence>MIYRERQWVPFYWWILGAGLVALTTAQFALNRDVWWLIGPAVLLSVLAAWVLLWLSSTVIRVEQDGDGTRWLIAGQANLPSDAVARSLAVPESAKRNAMGKQLDPAAFVVSHGWVRQMVMLVLDDPEDPTPYWLISSKNPEALLRAFVPDQADAALVHMPRS</sequence>
<organism evidence="2 3">
    <name type="scientific">Corynebacterium doosanense CAU 212 = DSM 45436</name>
    <dbReference type="NCBI Taxonomy" id="558173"/>
    <lineage>
        <taxon>Bacteria</taxon>
        <taxon>Bacillati</taxon>
        <taxon>Actinomycetota</taxon>
        <taxon>Actinomycetes</taxon>
        <taxon>Mycobacteriales</taxon>
        <taxon>Corynebacteriaceae</taxon>
        <taxon>Corynebacterium</taxon>
    </lineage>
</organism>
<dbReference type="HOGENOM" id="CLU_109360_0_0_11"/>
<accession>A0A097IGI5</accession>
<dbReference type="STRING" id="558173.CDOO_08345"/>
<dbReference type="Pfam" id="PF11292">
    <property type="entry name" value="DUF3093"/>
    <property type="match status" value="1"/>
</dbReference>
<keyword evidence="1" id="KW-1133">Transmembrane helix</keyword>
<dbReference type="eggNOG" id="ENOG5032Z7M">
    <property type="taxonomic scope" value="Bacteria"/>
</dbReference>
<reference evidence="2 3" key="1">
    <citation type="submission" date="2013-09" db="EMBL/GenBank/DDBJ databases">
        <title>Complete genome sequence of Corynebacterium doosanense CAU 212(T) (=DSM 45436(T)), isolated from activated sludge.</title>
        <authorList>
            <person name="Schaffert L."/>
            <person name="Albersmeier A."/>
            <person name="Kalinowski J."/>
            <person name="Ruckert C."/>
        </authorList>
    </citation>
    <scope>NUCLEOTIDE SEQUENCE [LARGE SCALE GENOMIC DNA]</scope>
    <source>
        <strain evidence="2 3">CAU 212</strain>
    </source>
</reference>
<keyword evidence="3" id="KW-1185">Reference proteome</keyword>
<evidence type="ECO:0000313" key="2">
    <source>
        <dbReference type="EMBL" id="AIT61263.1"/>
    </source>
</evidence>
<dbReference type="InterPro" id="IPR021443">
    <property type="entry name" value="DUF3093"/>
</dbReference>